<keyword evidence="2" id="KW-1185">Reference proteome</keyword>
<dbReference type="SUPFAM" id="SSF140804">
    <property type="entry name" value="YidB-like"/>
    <property type="match status" value="1"/>
</dbReference>
<dbReference type="AlphaFoldDB" id="A0A1H6QWK9"/>
<evidence type="ECO:0000313" key="1">
    <source>
        <dbReference type="EMBL" id="SEI43870.1"/>
    </source>
</evidence>
<dbReference type="Gene3D" id="1.10.10.690">
    <property type="entry name" value="YidB-like"/>
    <property type="match status" value="1"/>
</dbReference>
<evidence type="ECO:0008006" key="3">
    <source>
        <dbReference type="Google" id="ProtNLM"/>
    </source>
</evidence>
<dbReference type="Pfam" id="PF20159">
    <property type="entry name" value="YidB"/>
    <property type="match status" value="1"/>
</dbReference>
<dbReference type="STRING" id="667676.SAMN05192539_1001401"/>
<gene>
    <name evidence="1" type="ORF">SAMN05192539_1001401</name>
</gene>
<dbReference type="InterPro" id="IPR045372">
    <property type="entry name" value="YidB"/>
</dbReference>
<dbReference type="Proteomes" id="UP000198866">
    <property type="component" value="Unassembled WGS sequence"/>
</dbReference>
<evidence type="ECO:0000313" key="2">
    <source>
        <dbReference type="Proteomes" id="UP000198866"/>
    </source>
</evidence>
<dbReference type="RefSeq" id="WP_090862128.1">
    <property type="nucleotide sequence ID" value="NZ_FNYE01000001.1"/>
</dbReference>
<sequence>MSLLDTLGSMLGGGNTPEGGGQQALIAAALEFINNQPGGLNGLIQRFQQNGAGDIINSWVSNGENQPIAADALHNVLGSEAVTNIASKVGVEPSAVTGLLSQVLPHVVNAATPNGEVPADGKVDTGGLASALGSLGALAGLFGGNKNA</sequence>
<reference evidence="2" key="1">
    <citation type="submission" date="2016-10" db="EMBL/GenBank/DDBJ databases">
        <authorList>
            <person name="Varghese N."/>
            <person name="Submissions S."/>
        </authorList>
    </citation>
    <scope>NUCLEOTIDE SEQUENCE [LARGE SCALE GENOMIC DNA]</scope>
    <source>
        <strain evidence="2">LMG 26031</strain>
    </source>
</reference>
<accession>A0A1H6QWK9</accession>
<name>A0A1H6QWK9_9BURK</name>
<organism evidence="1 2">
    <name type="scientific">Paraburkholderia diazotrophica</name>
    <dbReference type="NCBI Taxonomy" id="667676"/>
    <lineage>
        <taxon>Bacteria</taxon>
        <taxon>Pseudomonadati</taxon>
        <taxon>Pseudomonadota</taxon>
        <taxon>Betaproteobacteria</taxon>
        <taxon>Burkholderiales</taxon>
        <taxon>Burkholderiaceae</taxon>
        <taxon>Paraburkholderia</taxon>
    </lineage>
</organism>
<protein>
    <recommendedName>
        <fullName evidence="3">DUF937 domain-containing protein</fullName>
    </recommendedName>
</protein>
<proteinExistence type="predicted"/>
<dbReference type="OrthoDB" id="9795283at2"/>
<dbReference type="EMBL" id="FNYE01000001">
    <property type="protein sequence ID" value="SEI43870.1"/>
    <property type="molecule type" value="Genomic_DNA"/>
</dbReference>
<dbReference type="InterPro" id="IPR027405">
    <property type="entry name" value="YidB-like"/>
</dbReference>